<dbReference type="EMBL" id="JYDL01000922">
    <property type="protein sequence ID" value="KRX12035.1"/>
    <property type="molecule type" value="Genomic_DNA"/>
</dbReference>
<gene>
    <name evidence="2" type="ORF">T07_7834</name>
</gene>
<dbReference type="AlphaFoldDB" id="A0A0V0RC42"/>
<comment type="caution">
    <text evidence="2">The sequence shown here is derived from an EMBL/GenBank/DDBJ whole genome shotgun (WGS) entry which is preliminary data.</text>
</comment>
<sequence>LVQSTGSVKLSNSSSTQNEVSTAQLSAQLISLRCYR</sequence>
<reference evidence="2 3" key="1">
    <citation type="submission" date="2015-01" db="EMBL/GenBank/DDBJ databases">
        <title>Evolution of Trichinella species and genotypes.</title>
        <authorList>
            <person name="Korhonen P.K."/>
            <person name="Edoardo P."/>
            <person name="Giuseppe L.R."/>
            <person name="Gasser R.B."/>
        </authorList>
    </citation>
    <scope>NUCLEOTIDE SEQUENCE [LARGE SCALE GENOMIC DNA]</scope>
    <source>
        <strain evidence="2">ISS37</strain>
    </source>
</reference>
<dbReference type="Proteomes" id="UP000054630">
    <property type="component" value="Unassembled WGS sequence"/>
</dbReference>
<proteinExistence type="predicted"/>
<protein>
    <submittedName>
        <fullName evidence="2">Uncharacterized protein</fullName>
    </submittedName>
</protein>
<feature type="region of interest" description="Disordered" evidence="1">
    <location>
        <begin position="1"/>
        <end position="20"/>
    </location>
</feature>
<organism evidence="2 3">
    <name type="scientific">Trichinella nelsoni</name>
    <dbReference type="NCBI Taxonomy" id="6336"/>
    <lineage>
        <taxon>Eukaryota</taxon>
        <taxon>Metazoa</taxon>
        <taxon>Ecdysozoa</taxon>
        <taxon>Nematoda</taxon>
        <taxon>Enoplea</taxon>
        <taxon>Dorylaimia</taxon>
        <taxon>Trichinellida</taxon>
        <taxon>Trichinellidae</taxon>
        <taxon>Trichinella</taxon>
    </lineage>
</organism>
<evidence type="ECO:0000313" key="2">
    <source>
        <dbReference type="EMBL" id="KRX12035.1"/>
    </source>
</evidence>
<feature type="non-terminal residue" evidence="2">
    <location>
        <position position="1"/>
    </location>
</feature>
<keyword evidence="3" id="KW-1185">Reference proteome</keyword>
<name>A0A0V0RC42_9BILA</name>
<feature type="non-terminal residue" evidence="2">
    <location>
        <position position="36"/>
    </location>
</feature>
<accession>A0A0V0RC42</accession>
<evidence type="ECO:0000256" key="1">
    <source>
        <dbReference type="SAM" id="MobiDB-lite"/>
    </source>
</evidence>
<evidence type="ECO:0000313" key="3">
    <source>
        <dbReference type="Proteomes" id="UP000054630"/>
    </source>
</evidence>